<gene>
    <name evidence="2" type="ORF">N7472_004532</name>
</gene>
<feature type="signal peptide" evidence="1">
    <location>
        <begin position="1"/>
        <end position="20"/>
    </location>
</feature>
<comment type="caution">
    <text evidence="2">The sequence shown here is derived from an EMBL/GenBank/DDBJ whole genome shotgun (WGS) entry which is preliminary data.</text>
</comment>
<reference evidence="2" key="2">
    <citation type="journal article" date="2023" name="IMA Fungus">
        <title>Comparative genomic study of the Penicillium genus elucidates a diverse pangenome and 15 lateral gene transfer events.</title>
        <authorList>
            <person name="Petersen C."/>
            <person name="Sorensen T."/>
            <person name="Nielsen M.R."/>
            <person name="Sondergaard T.E."/>
            <person name="Sorensen J.L."/>
            <person name="Fitzpatrick D.A."/>
            <person name="Frisvad J.C."/>
            <person name="Nielsen K.L."/>
        </authorList>
    </citation>
    <scope>NUCLEOTIDE SEQUENCE</scope>
    <source>
        <strain evidence="2">IBT 16849</strain>
    </source>
</reference>
<evidence type="ECO:0000256" key="1">
    <source>
        <dbReference type="SAM" id="SignalP"/>
    </source>
</evidence>
<feature type="chain" id="PRO_5040855686" evidence="1">
    <location>
        <begin position="21"/>
        <end position="119"/>
    </location>
</feature>
<dbReference type="EMBL" id="JAPQKP010000003">
    <property type="protein sequence ID" value="KAJ5199328.1"/>
    <property type="molecule type" value="Genomic_DNA"/>
</dbReference>
<evidence type="ECO:0000313" key="2">
    <source>
        <dbReference type="EMBL" id="KAJ5199328.1"/>
    </source>
</evidence>
<sequence>MRVSTLLITHIITRIQLVNAANCGGTRSSVKLYSNVEGTSSNVVAEYSATCEGNCFLINAKSVQLSGAVTYGVDCIFYQDDSCRNPLPDDQHDSAGALGTESYDFGGQTSGTHKCFAGC</sequence>
<reference evidence="2" key="1">
    <citation type="submission" date="2022-11" db="EMBL/GenBank/DDBJ databases">
        <authorList>
            <person name="Petersen C."/>
        </authorList>
    </citation>
    <scope>NUCLEOTIDE SEQUENCE</scope>
    <source>
        <strain evidence="2">IBT 16849</strain>
    </source>
</reference>
<keyword evidence="1" id="KW-0732">Signal</keyword>
<keyword evidence="3" id="KW-1185">Reference proteome</keyword>
<dbReference type="Proteomes" id="UP001150879">
    <property type="component" value="Unassembled WGS sequence"/>
</dbReference>
<name>A0A9W9MES3_9EURO</name>
<organism evidence="2 3">
    <name type="scientific">Penicillium cf. griseofulvum</name>
    <dbReference type="NCBI Taxonomy" id="2972120"/>
    <lineage>
        <taxon>Eukaryota</taxon>
        <taxon>Fungi</taxon>
        <taxon>Dikarya</taxon>
        <taxon>Ascomycota</taxon>
        <taxon>Pezizomycotina</taxon>
        <taxon>Eurotiomycetes</taxon>
        <taxon>Eurotiomycetidae</taxon>
        <taxon>Eurotiales</taxon>
        <taxon>Aspergillaceae</taxon>
        <taxon>Penicillium</taxon>
    </lineage>
</organism>
<dbReference type="AlphaFoldDB" id="A0A9W9MES3"/>
<accession>A0A9W9MES3</accession>
<protein>
    <submittedName>
        <fullName evidence="2">Uncharacterized protein</fullName>
    </submittedName>
</protein>
<evidence type="ECO:0000313" key="3">
    <source>
        <dbReference type="Proteomes" id="UP001150879"/>
    </source>
</evidence>
<proteinExistence type="predicted"/>